<dbReference type="VEuPathDB" id="FungiDB:YALI1_C20085g"/>
<proteinExistence type="predicted"/>
<dbReference type="AlphaFoldDB" id="A0A1D8NB53"/>
<dbReference type="EMBL" id="CP017555">
    <property type="protein sequence ID" value="AOW02867.1"/>
    <property type="molecule type" value="Genomic_DNA"/>
</dbReference>
<dbReference type="RefSeq" id="XP_068138495.1">
    <property type="nucleotide sequence ID" value="XM_068282394.1"/>
</dbReference>
<gene>
    <name evidence="1" type="ORF">YALI1_C20085g</name>
</gene>
<name>A0A1D8NB53_YARLL</name>
<accession>A0A1D8NB53</accession>
<sequence length="113" mass="13101">MYSLVLALLKDKQYPLWNLETTPPTLRRRLEPLNGTCISNLNQTNNQTCQQDHQMRQMRPEKDALESPSIARDGTVGTVWHSRHSMARWLFSPTQVINLPCLRQSVWAEPRTS</sequence>
<reference evidence="1 2" key="1">
    <citation type="journal article" date="2016" name="PLoS ONE">
        <title>Sequence Assembly of Yarrowia lipolytica Strain W29/CLIB89 Shows Transposable Element Diversity.</title>
        <authorList>
            <person name="Magnan C."/>
            <person name="Yu J."/>
            <person name="Chang I."/>
            <person name="Jahn E."/>
            <person name="Kanomata Y."/>
            <person name="Wu J."/>
            <person name="Zeller M."/>
            <person name="Oakes M."/>
            <person name="Baldi P."/>
            <person name="Sandmeyer S."/>
        </authorList>
    </citation>
    <scope>NUCLEOTIDE SEQUENCE [LARGE SCALE GENOMIC DNA]</scope>
    <source>
        <strain evidence="2">CLIB89(W29)</strain>
    </source>
</reference>
<evidence type="ECO:0000313" key="1">
    <source>
        <dbReference type="EMBL" id="AOW02867.1"/>
    </source>
</evidence>
<protein>
    <submittedName>
        <fullName evidence="1">Uncharacterized protein</fullName>
    </submittedName>
</protein>
<dbReference type="GeneID" id="94583026"/>
<dbReference type="Proteomes" id="UP000182444">
    <property type="component" value="Chromosome 1C"/>
</dbReference>
<organism evidence="1 2">
    <name type="scientific">Yarrowia lipolytica</name>
    <name type="common">Candida lipolytica</name>
    <dbReference type="NCBI Taxonomy" id="4952"/>
    <lineage>
        <taxon>Eukaryota</taxon>
        <taxon>Fungi</taxon>
        <taxon>Dikarya</taxon>
        <taxon>Ascomycota</taxon>
        <taxon>Saccharomycotina</taxon>
        <taxon>Dipodascomycetes</taxon>
        <taxon>Dipodascales</taxon>
        <taxon>Dipodascales incertae sedis</taxon>
        <taxon>Yarrowia</taxon>
    </lineage>
</organism>
<evidence type="ECO:0000313" key="2">
    <source>
        <dbReference type="Proteomes" id="UP000182444"/>
    </source>
</evidence>